<gene>
    <name evidence="2" type="ORF">N7456_006201</name>
</gene>
<feature type="domain" description="N-acetyltransferase" evidence="1">
    <location>
        <begin position="32"/>
        <end position="183"/>
    </location>
</feature>
<dbReference type="Pfam" id="PF13508">
    <property type="entry name" value="Acetyltransf_7"/>
    <property type="match status" value="1"/>
</dbReference>
<dbReference type="Proteomes" id="UP001149165">
    <property type="component" value="Unassembled WGS sequence"/>
</dbReference>
<dbReference type="PROSITE" id="PS51186">
    <property type="entry name" value="GNAT"/>
    <property type="match status" value="1"/>
</dbReference>
<dbReference type="CDD" id="cd04301">
    <property type="entry name" value="NAT_SF"/>
    <property type="match status" value="1"/>
</dbReference>
<dbReference type="GO" id="GO:0016747">
    <property type="term" value="F:acyltransferase activity, transferring groups other than amino-acyl groups"/>
    <property type="evidence" value="ECO:0007669"/>
    <property type="project" value="InterPro"/>
</dbReference>
<organism evidence="2 3">
    <name type="scientific">Penicillium angulare</name>
    <dbReference type="NCBI Taxonomy" id="116970"/>
    <lineage>
        <taxon>Eukaryota</taxon>
        <taxon>Fungi</taxon>
        <taxon>Dikarya</taxon>
        <taxon>Ascomycota</taxon>
        <taxon>Pezizomycotina</taxon>
        <taxon>Eurotiomycetes</taxon>
        <taxon>Eurotiomycetidae</taxon>
        <taxon>Eurotiales</taxon>
        <taxon>Aspergillaceae</taxon>
        <taxon>Penicillium</taxon>
    </lineage>
</organism>
<keyword evidence="3" id="KW-1185">Reference proteome</keyword>
<evidence type="ECO:0000259" key="1">
    <source>
        <dbReference type="PROSITE" id="PS51186"/>
    </source>
</evidence>
<dbReference type="InterPro" id="IPR052777">
    <property type="entry name" value="Acetyltransferase_Enz"/>
</dbReference>
<reference evidence="2" key="1">
    <citation type="submission" date="2022-11" db="EMBL/GenBank/DDBJ databases">
        <authorList>
            <person name="Petersen C."/>
        </authorList>
    </citation>
    <scope>NUCLEOTIDE SEQUENCE</scope>
    <source>
        <strain evidence="2">IBT 30069</strain>
    </source>
</reference>
<reference evidence="2" key="2">
    <citation type="journal article" date="2023" name="IMA Fungus">
        <title>Comparative genomic study of the Penicillium genus elucidates a diverse pangenome and 15 lateral gene transfer events.</title>
        <authorList>
            <person name="Petersen C."/>
            <person name="Sorensen T."/>
            <person name="Nielsen M.R."/>
            <person name="Sondergaard T.E."/>
            <person name="Sorensen J.L."/>
            <person name="Fitzpatrick D.A."/>
            <person name="Frisvad J.C."/>
            <person name="Nielsen K.L."/>
        </authorList>
    </citation>
    <scope>NUCLEOTIDE SEQUENCE</scope>
    <source>
        <strain evidence="2">IBT 30069</strain>
    </source>
</reference>
<dbReference type="Gene3D" id="3.40.630.30">
    <property type="match status" value="1"/>
</dbReference>
<dbReference type="PANTHER" id="PTHR43305:SF1">
    <property type="entry name" value="FAMILY N-ACETYLTRANSFERASE, PUTATIVE (AFU_ORTHOLOGUE AFUA_2G01380)-RELATED"/>
    <property type="match status" value="1"/>
</dbReference>
<proteinExistence type="predicted"/>
<dbReference type="SUPFAM" id="SSF55729">
    <property type="entry name" value="Acyl-CoA N-acyltransferases (Nat)"/>
    <property type="match status" value="1"/>
</dbReference>
<name>A0A9W9FZV8_9EURO</name>
<dbReference type="AlphaFoldDB" id="A0A9W9FZV8"/>
<dbReference type="EMBL" id="JAPQKH010000003">
    <property type="protein sequence ID" value="KAJ5109526.1"/>
    <property type="molecule type" value="Genomic_DNA"/>
</dbReference>
<comment type="caution">
    <text evidence="2">The sequence shown here is derived from an EMBL/GenBank/DDBJ whole genome shotgun (WGS) entry which is preliminary data.</text>
</comment>
<sequence length="185" mass="20422">MQVSIEPACFPQDIEIIHTLFSGYAASLGIDLTFQSFQAELDNLPGKYEESNGGAILLARAHSDGIELPNIQSLSSTNPVAESATPQPVSVLGCVALRQSSDNWCEMKRLYVLPEARGLHLGDQLVVAILERARALGYRGIRLDTLPNMTAAQRLYRRYGFVEIEAYYDTPIDNTIFMGCEFPPP</sequence>
<evidence type="ECO:0000313" key="3">
    <source>
        <dbReference type="Proteomes" id="UP001149165"/>
    </source>
</evidence>
<dbReference type="InterPro" id="IPR000182">
    <property type="entry name" value="GNAT_dom"/>
</dbReference>
<dbReference type="PANTHER" id="PTHR43305">
    <property type="entry name" value="FAMILY N-ACETYLTRANSFERASE, PUTATIVE (AFU_ORTHOLOGUE AFUA_2G01380)-RELATED"/>
    <property type="match status" value="1"/>
</dbReference>
<dbReference type="OrthoDB" id="41532at2759"/>
<protein>
    <recommendedName>
        <fullName evidence="1">N-acetyltransferase domain-containing protein</fullName>
    </recommendedName>
</protein>
<dbReference type="InterPro" id="IPR016181">
    <property type="entry name" value="Acyl_CoA_acyltransferase"/>
</dbReference>
<accession>A0A9W9FZV8</accession>
<evidence type="ECO:0000313" key="2">
    <source>
        <dbReference type="EMBL" id="KAJ5109526.1"/>
    </source>
</evidence>